<dbReference type="Proteomes" id="UP000239007">
    <property type="component" value="Unassembled WGS sequence"/>
</dbReference>
<dbReference type="GO" id="GO:0055085">
    <property type="term" value="P:transmembrane transport"/>
    <property type="evidence" value="ECO:0007669"/>
    <property type="project" value="UniProtKB-ARBA"/>
</dbReference>
<dbReference type="CDD" id="cd03257">
    <property type="entry name" value="ABC_NikE_OppD_transporters"/>
    <property type="match status" value="1"/>
</dbReference>
<dbReference type="EMBL" id="MSCH01000003">
    <property type="protein sequence ID" value="PQJ54441.1"/>
    <property type="molecule type" value="Genomic_DNA"/>
</dbReference>
<dbReference type="Pfam" id="PF00005">
    <property type="entry name" value="ABC_tran"/>
    <property type="match status" value="1"/>
</dbReference>
<reference evidence="6 7" key="1">
    <citation type="submission" date="2016-12" db="EMBL/GenBank/DDBJ databases">
        <title>Diversity of luminous bacteria.</title>
        <authorList>
            <person name="Yoshizawa S."/>
            <person name="Kogure K."/>
        </authorList>
    </citation>
    <scope>NUCLEOTIDE SEQUENCE [LARGE SCALE GENOMIC DNA]</scope>
    <source>
        <strain evidence="6 7">SA4-48</strain>
    </source>
</reference>
<keyword evidence="3" id="KW-0547">Nucleotide-binding</keyword>
<keyword evidence="2" id="KW-0813">Transport</keyword>
<dbReference type="AlphaFoldDB" id="A0A2S7UYT3"/>
<keyword evidence="4 6" id="KW-0067">ATP-binding</keyword>
<protein>
    <submittedName>
        <fullName evidence="6">Peptide ABC transporter ATP-binding protein</fullName>
    </submittedName>
</protein>
<name>A0A2S7UYT3_9GAMM</name>
<dbReference type="OrthoDB" id="9784450at2"/>
<evidence type="ECO:0000313" key="6">
    <source>
        <dbReference type="EMBL" id="PQJ54441.1"/>
    </source>
</evidence>
<dbReference type="PROSITE" id="PS00211">
    <property type="entry name" value="ABC_TRANSPORTER_1"/>
    <property type="match status" value="1"/>
</dbReference>
<dbReference type="RefSeq" id="WP_105052959.1">
    <property type="nucleotide sequence ID" value="NZ_BMYG01000001.1"/>
</dbReference>
<dbReference type="GO" id="GO:0005524">
    <property type="term" value="F:ATP binding"/>
    <property type="evidence" value="ECO:0007669"/>
    <property type="project" value="UniProtKB-KW"/>
</dbReference>
<comment type="similarity">
    <text evidence="1">Belongs to the ABC transporter superfamily.</text>
</comment>
<dbReference type="InterPro" id="IPR027417">
    <property type="entry name" value="P-loop_NTPase"/>
</dbReference>
<organism evidence="6 7">
    <name type="scientific">Psychrosphaera saromensis</name>
    <dbReference type="NCBI Taxonomy" id="716813"/>
    <lineage>
        <taxon>Bacteria</taxon>
        <taxon>Pseudomonadati</taxon>
        <taxon>Pseudomonadota</taxon>
        <taxon>Gammaproteobacteria</taxon>
        <taxon>Alteromonadales</taxon>
        <taxon>Pseudoalteromonadaceae</taxon>
        <taxon>Psychrosphaera</taxon>
    </lineage>
</organism>
<dbReference type="SUPFAM" id="SSF52540">
    <property type="entry name" value="P-loop containing nucleoside triphosphate hydrolases"/>
    <property type="match status" value="1"/>
</dbReference>
<dbReference type="InterPro" id="IPR017871">
    <property type="entry name" value="ABC_transporter-like_CS"/>
</dbReference>
<feature type="domain" description="ABC transporter" evidence="5">
    <location>
        <begin position="6"/>
        <end position="251"/>
    </location>
</feature>
<dbReference type="GO" id="GO:0016887">
    <property type="term" value="F:ATP hydrolysis activity"/>
    <property type="evidence" value="ECO:0007669"/>
    <property type="project" value="InterPro"/>
</dbReference>
<sequence>MSVEFIRINELTKCYKDKAHWFKKGKDVTIGPVTFGLKKGETLAIVGDAGSGKSTIARLLAAAEAPDSGYLTHNGVAVDWSDTSFFCKNIRLIFQDAQKSLNPTIKIGEQLEQPLIFNTKLDAEERQVKINSSLRMVGLLPEHAEYYPHMFSGGQAQRIGIARALILDPEVVIIDEALSPLDPSLRAQVINLLLELQQQHQLTYILISHHITLIKYLSDRILVMDDGKIVEQGEITSVFANPVHDKTKKLLHSLDM</sequence>
<accession>A0A2S7UYT3</accession>
<dbReference type="PANTHER" id="PTHR43776:SF7">
    <property type="entry name" value="D,D-DIPEPTIDE TRANSPORT ATP-BINDING PROTEIN DDPF-RELATED"/>
    <property type="match status" value="1"/>
</dbReference>
<evidence type="ECO:0000256" key="4">
    <source>
        <dbReference type="ARBA" id="ARBA00022840"/>
    </source>
</evidence>
<dbReference type="Gene3D" id="3.40.50.300">
    <property type="entry name" value="P-loop containing nucleotide triphosphate hydrolases"/>
    <property type="match status" value="1"/>
</dbReference>
<dbReference type="PANTHER" id="PTHR43776">
    <property type="entry name" value="TRANSPORT ATP-BINDING PROTEIN"/>
    <property type="match status" value="1"/>
</dbReference>
<proteinExistence type="inferred from homology"/>
<dbReference type="SMART" id="SM00382">
    <property type="entry name" value="AAA"/>
    <property type="match status" value="1"/>
</dbReference>
<dbReference type="InterPro" id="IPR050319">
    <property type="entry name" value="ABC_transp_ATP-bind"/>
</dbReference>
<evidence type="ECO:0000259" key="5">
    <source>
        <dbReference type="PROSITE" id="PS50893"/>
    </source>
</evidence>
<dbReference type="PROSITE" id="PS50893">
    <property type="entry name" value="ABC_TRANSPORTER_2"/>
    <property type="match status" value="1"/>
</dbReference>
<evidence type="ECO:0000313" key="7">
    <source>
        <dbReference type="Proteomes" id="UP000239007"/>
    </source>
</evidence>
<evidence type="ECO:0000256" key="3">
    <source>
        <dbReference type="ARBA" id="ARBA00022741"/>
    </source>
</evidence>
<dbReference type="InterPro" id="IPR003593">
    <property type="entry name" value="AAA+_ATPase"/>
</dbReference>
<keyword evidence="7" id="KW-1185">Reference proteome</keyword>
<comment type="caution">
    <text evidence="6">The sequence shown here is derived from an EMBL/GenBank/DDBJ whole genome shotgun (WGS) entry which is preliminary data.</text>
</comment>
<evidence type="ECO:0000256" key="2">
    <source>
        <dbReference type="ARBA" id="ARBA00022448"/>
    </source>
</evidence>
<dbReference type="InterPro" id="IPR003439">
    <property type="entry name" value="ABC_transporter-like_ATP-bd"/>
</dbReference>
<evidence type="ECO:0000256" key="1">
    <source>
        <dbReference type="ARBA" id="ARBA00005417"/>
    </source>
</evidence>
<gene>
    <name evidence="6" type="ORF">BTO11_12795</name>
</gene>